<accession>A0A0E9RQ35</accession>
<sequence>MSLMDGPCLWPVVWVWGGADTLVLAHRLGEALLPAHRNLKSDR</sequence>
<evidence type="ECO:0000313" key="1">
    <source>
        <dbReference type="EMBL" id="JAH31251.1"/>
    </source>
</evidence>
<dbReference type="EMBL" id="GBXM01077326">
    <property type="protein sequence ID" value="JAH31251.1"/>
    <property type="molecule type" value="Transcribed_RNA"/>
</dbReference>
<dbReference type="AlphaFoldDB" id="A0A0E9RQ35"/>
<reference evidence="1" key="2">
    <citation type="journal article" date="2015" name="Fish Shellfish Immunol.">
        <title>Early steps in the European eel (Anguilla anguilla)-Vibrio vulnificus interaction in the gills: Role of the RtxA13 toxin.</title>
        <authorList>
            <person name="Callol A."/>
            <person name="Pajuelo D."/>
            <person name="Ebbesson L."/>
            <person name="Teles M."/>
            <person name="MacKenzie S."/>
            <person name="Amaro C."/>
        </authorList>
    </citation>
    <scope>NUCLEOTIDE SEQUENCE</scope>
</reference>
<name>A0A0E9RQ35_ANGAN</name>
<reference evidence="1" key="1">
    <citation type="submission" date="2014-11" db="EMBL/GenBank/DDBJ databases">
        <authorList>
            <person name="Amaro Gonzalez C."/>
        </authorList>
    </citation>
    <scope>NUCLEOTIDE SEQUENCE</scope>
</reference>
<proteinExistence type="predicted"/>
<organism evidence="1">
    <name type="scientific">Anguilla anguilla</name>
    <name type="common">European freshwater eel</name>
    <name type="synonym">Muraena anguilla</name>
    <dbReference type="NCBI Taxonomy" id="7936"/>
    <lineage>
        <taxon>Eukaryota</taxon>
        <taxon>Metazoa</taxon>
        <taxon>Chordata</taxon>
        <taxon>Craniata</taxon>
        <taxon>Vertebrata</taxon>
        <taxon>Euteleostomi</taxon>
        <taxon>Actinopterygii</taxon>
        <taxon>Neopterygii</taxon>
        <taxon>Teleostei</taxon>
        <taxon>Anguilliformes</taxon>
        <taxon>Anguillidae</taxon>
        <taxon>Anguilla</taxon>
    </lineage>
</organism>
<protein>
    <submittedName>
        <fullName evidence="1">Uncharacterized protein</fullName>
    </submittedName>
</protein>